<comment type="catalytic activity">
    <reaction evidence="4">
        <text>dTTP + H2O = dTMP + diphosphate + H(+)</text>
        <dbReference type="Rhea" id="RHEA:28534"/>
        <dbReference type="ChEBI" id="CHEBI:15377"/>
        <dbReference type="ChEBI" id="CHEBI:15378"/>
        <dbReference type="ChEBI" id="CHEBI:33019"/>
        <dbReference type="ChEBI" id="CHEBI:37568"/>
        <dbReference type="ChEBI" id="CHEBI:63528"/>
        <dbReference type="EC" id="3.6.1.9"/>
    </reaction>
</comment>
<keyword evidence="6" id="KW-1185">Reference proteome</keyword>
<dbReference type="EMBL" id="JBHSDU010000002">
    <property type="protein sequence ID" value="MFC4308315.1"/>
    <property type="molecule type" value="Genomic_DNA"/>
</dbReference>
<feature type="site" description="Important for substrate specificity" evidence="4">
    <location>
        <position position="21"/>
    </location>
</feature>
<dbReference type="InterPro" id="IPR003697">
    <property type="entry name" value="Maf-like"/>
</dbReference>
<organism evidence="5 6">
    <name type="scientific">Steroidobacter flavus</name>
    <dbReference type="NCBI Taxonomy" id="1842136"/>
    <lineage>
        <taxon>Bacteria</taxon>
        <taxon>Pseudomonadati</taxon>
        <taxon>Pseudomonadota</taxon>
        <taxon>Gammaproteobacteria</taxon>
        <taxon>Steroidobacterales</taxon>
        <taxon>Steroidobacteraceae</taxon>
        <taxon>Steroidobacter</taxon>
    </lineage>
</organism>
<dbReference type="PANTHER" id="PTHR43213:SF5">
    <property type="entry name" value="BIFUNCTIONAL DTTP_UTP PYROPHOSPHATASE_METHYLTRANSFERASE PROTEIN-RELATED"/>
    <property type="match status" value="1"/>
</dbReference>
<dbReference type="EC" id="3.6.1.9" evidence="4"/>
<evidence type="ECO:0000256" key="1">
    <source>
        <dbReference type="ARBA" id="ARBA00001968"/>
    </source>
</evidence>
<dbReference type="PANTHER" id="PTHR43213">
    <property type="entry name" value="BIFUNCTIONAL DTTP/UTP PYROPHOSPHATASE/METHYLTRANSFERASE PROTEIN-RELATED"/>
    <property type="match status" value="1"/>
</dbReference>
<dbReference type="SUPFAM" id="SSF52972">
    <property type="entry name" value="ITPase-like"/>
    <property type="match status" value="1"/>
</dbReference>
<comment type="subcellular location">
    <subcellularLocation>
        <location evidence="4">Cytoplasm</location>
    </subcellularLocation>
</comment>
<comment type="caution">
    <text evidence="5">The sequence shown here is derived from an EMBL/GenBank/DDBJ whole genome shotgun (WGS) entry which is preliminary data.</text>
</comment>
<reference evidence="6" key="1">
    <citation type="journal article" date="2019" name="Int. J. Syst. Evol. Microbiol.">
        <title>The Global Catalogue of Microorganisms (GCM) 10K type strain sequencing project: providing services to taxonomists for standard genome sequencing and annotation.</title>
        <authorList>
            <consortium name="The Broad Institute Genomics Platform"/>
            <consortium name="The Broad Institute Genome Sequencing Center for Infectious Disease"/>
            <person name="Wu L."/>
            <person name="Ma J."/>
        </authorList>
    </citation>
    <scope>NUCLEOTIDE SEQUENCE [LARGE SCALE GENOMIC DNA]</scope>
    <source>
        <strain evidence="6">CGMCC 1.10759</strain>
    </source>
</reference>
<dbReference type="InterPro" id="IPR029001">
    <property type="entry name" value="ITPase-like_fam"/>
</dbReference>
<dbReference type="RefSeq" id="WP_380595415.1">
    <property type="nucleotide sequence ID" value="NZ_JBHSDU010000002.1"/>
</dbReference>
<evidence type="ECO:0000256" key="3">
    <source>
        <dbReference type="ARBA" id="ARBA00023080"/>
    </source>
</evidence>
<dbReference type="Pfam" id="PF02545">
    <property type="entry name" value="Maf"/>
    <property type="match status" value="1"/>
</dbReference>
<dbReference type="NCBIfam" id="TIGR00172">
    <property type="entry name" value="maf"/>
    <property type="match status" value="1"/>
</dbReference>
<accession>A0ABV8SLV2</accession>
<sequence length="204" mass="21656">MSSPPISTAKPLIYLASASPRRSALLSQIGVAHRVAPVAVDESVAGAEAPEKYVTRLAALKADTLWDSLPQDQRLPVLGSDTTVVVDRSILGKPADENDCVRMLQLLSGRTHQVHTAVAVRSASGSDVRLSISDVTFRDLTPAEIRAYWRTGEPADKAGGYAVQGRGAVFIRHIAGSYSGIMGLPLFETAELLSAHQIASEVQG</sequence>
<feature type="site" description="Important for substrate specificity" evidence="4">
    <location>
        <position position="164"/>
    </location>
</feature>
<dbReference type="PIRSF" id="PIRSF006305">
    <property type="entry name" value="Maf"/>
    <property type="match status" value="1"/>
</dbReference>
<dbReference type="Proteomes" id="UP001595904">
    <property type="component" value="Unassembled WGS sequence"/>
</dbReference>
<comment type="caution">
    <text evidence="4">Lacks conserved residue(s) required for the propagation of feature annotation.</text>
</comment>
<gene>
    <name evidence="5" type="ORF">ACFPN2_04400</name>
</gene>
<evidence type="ECO:0000256" key="2">
    <source>
        <dbReference type="ARBA" id="ARBA00022801"/>
    </source>
</evidence>
<comment type="catalytic activity">
    <reaction evidence="4">
        <text>UTP + H2O = UMP + diphosphate + H(+)</text>
        <dbReference type="Rhea" id="RHEA:29395"/>
        <dbReference type="ChEBI" id="CHEBI:15377"/>
        <dbReference type="ChEBI" id="CHEBI:15378"/>
        <dbReference type="ChEBI" id="CHEBI:33019"/>
        <dbReference type="ChEBI" id="CHEBI:46398"/>
        <dbReference type="ChEBI" id="CHEBI:57865"/>
        <dbReference type="EC" id="3.6.1.9"/>
    </reaction>
</comment>
<comment type="function">
    <text evidence="4">Nucleoside triphosphate pyrophosphatase that hydrolyzes dTTP and UTP. May have a dual role in cell division arrest and in preventing the incorporation of modified nucleotides into cellular nucleic acids.</text>
</comment>
<evidence type="ECO:0000256" key="4">
    <source>
        <dbReference type="HAMAP-Rule" id="MF_00528"/>
    </source>
</evidence>
<dbReference type="GO" id="GO:0016787">
    <property type="term" value="F:hydrolase activity"/>
    <property type="evidence" value="ECO:0007669"/>
    <property type="project" value="UniProtKB-KW"/>
</dbReference>
<keyword evidence="3 4" id="KW-0546">Nucleotide metabolism</keyword>
<feature type="active site" description="Proton acceptor" evidence="4">
    <location>
        <position position="81"/>
    </location>
</feature>
<dbReference type="CDD" id="cd00555">
    <property type="entry name" value="Maf"/>
    <property type="match status" value="1"/>
</dbReference>
<comment type="cofactor">
    <cofactor evidence="1 4">
        <name>a divalent metal cation</name>
        <dbReference type="ChEBI" id="CHEBI:60240"/>
    </cofactor>
</comment>
<evidence type="ECO:0000313" key="5">
    <source>
        <dbReference type="EMBL" id="MFC4308315.1"/>
    </source>
</evidence>
<name>A0ABV8SLV2_9GAMM</name>
<dbReference type="HAMAP" id="MF_00528">
    <property type="entry name" value="Maf"/>
    <property type="match status" value="1"/>
</dbReference>
<dbReference type="Gene3D" id="3.90.950.10">
    <property type="match status" value="1"/>
</dbReference>
<evidence type="ECO:0000313" key="6">
    <source>
        <dbReference type="Proteomes" id="UP001595904"/>
    </source>
</evidence>
<feature type="site" description="Important for substrate specificity" evidence="4">
    <location>
        <position position="82"/>
    </location>
</feature>
<protein>
    <recommendedName>
        <fullName evidence="4">dTTP/UTP pyrophosphatase</fullName>
        <shortName evidence="4">dTTPase/UTPase</shortName>
        <ecNumber evidence="4">3.6.1.9</ecNumber>
    </recommendedName>
    <alternativeName>
        <fullName evidence="4">Nucleoside triphosphate pyrophosphatase</fullName>
    </alternativeName>
    <alternativeName>
        <fullName evidence="4">Nucleotide pyrophosphatase</fullName>
        <shortName evidence="4">Nucleotide PPase</shortName>
    </alternativeName>
</protein>
<keyword evidence="2 4" id="KW-0378">Hydrolase</keyword>
<proteinExistence type="inferred from homology"/>
<comment type="similarity">
    <text evidence="4">Belongs to the Maf family. YhdE subfamily.</text>
</comment>
<keyword evidence="4" id="KW-0963">Cytoplasm</keyword>